<feature type="compositionally biased region" description="Acidic residues" evidence="5">
    <location>
        <begin position="659"/>
        <end position="672"/>
    </location>
</feature>
<feature type="compositionally biased region" description="Basic and acidic residues" evidence="5">
    <location>
        <begin position="270"/>
        <end position="280"/>
    </location>
</feature>
<organism evidence="6">
    <name type="scientific">Kwoniella dejecticola CBS 10117</name>
    <dbReference type="NCBI Taxonomy" id="1296121"/>
    <lineage>
        <taxon>Eukaryota</taxon>
        <taxon>Fungi</taxon>
        <taxon>Dikarya</taxon>
        <taxon>Basidiomycota</taxon>
        <taxon>Agaricomycotina</taxon>
        <taxon>Tremellomycetes</taxon>
        <taxon>Tremellales</taxon>
        <taxon>Cryptococcaceae</taxon>
        <taxon>Kwoniella</taxon>
    </lineage>
</organism>
<evidence type="ECO:0000313" key="7">
    <source>
        <dbReference type="EMBL" id="WWC61424.1"/>
    </source>
</evidence>
<feature type="compositionally biased region" description="Low complexity" evidence="5">
    <location>
        <begin position="9"/>
        <end position="25"/>
    </location>
</feature>
<evidence type="ECO:0000256" key="4">
    <source>
        <dbReference type="SAM" id="Coils"/>
    </source>
</evidence>
<dbReference type="KEGG" id="kdj:28967726"/>
<keyword evidence="2" id="KW-0597">Phosphoprotein</keyword>
<dbReference type="PANTHER" id="PTHR14150">
    <property type="entry name" value="U3 SMALL NUCLEOLAR RNA-ASSOCIATED PROTEIN 14"/>
    <property type="match status" value="1"/>
</dbReference>
<dbReference type="EMBL" id="KI894030">
    <property type="protein sequence ID" value="OBR86303.1"/>
    <property type="molecule type" value="Genomic_DNA"/>
</dbReference>
<dbReference type="VEuPathDB" id="FungiDB:I303_04027"/>
<dbReference type="GO" id="GO:0006364">
    <property type="term" value="P:rRNA processing"/>
    <property type="evidence" value="ECO:0007669"/>
    <property type="project" value="InterPro"/>
</dbReference>
<feature type="compositionally biased region" description="Acidic residues" evidence="5">
    <location>
        <begin position="576"/>
        <end position="591"/>
    </location>
</feature>
<keyword evidence="8" id="KW-1185">Reference proteome</keyword>
<feature type="compositionally biased region" description="Acidic residues" evidence="5">
    <location>
        <begin position="181"/>
        <end position="249"/>
    </location>
</feature>
<proteinExistence type="predicted"/>
<feature type="compositionally biased region" description="Basic and acidic residues" evidence="5">
    <location>
        <begin position="784"/>
        <end position="796"/>
    </location>
</feature>
<feature type="compositionally biased region" description="Basic and acidic residues" evidence="5">
    <location>
        <begin position="855"/>
        <end position="872"/>
    </location>
</feature>
<accession>A0A1A6A8C4</accession>
<dbReference type="Proteomes" id="UP000078595">
    <property type="component" value="Chromosome 4"/>
</dbReference>
<comment type="subcellular location">
    <subcellularLocation>
        <location evidence="1">Nucleus</location>
        <location evidence="1">Nucleolus</location>
    </subcellularLocation>
</comment>
<dbReference type="GeneID" id="28967726"/>
<feature type="region of interest" description="Disordered" evidence="5">
    <location>
        <begin position="855"/>
        <end position="893"/>
    </location>
</feature>
<evidence type="ECO:0000256" key="1">
    <source>
        <dbReference type="ARBA" id="ARBA00004604"/>
    </source>
</evidence>
<dbReference type="PANTHER" id="PTHR14150:SF12">
    <property type="entry name" value="U3 SMALL NUCLEOLAR RNA-ASSOCIATED PROTEIN 14 HOMOLOG A"/>
    <property type="match status" value="1"/>
</dbReference>
<protein>
    <submittedName>
        <fullName evidence="6">U3 small nucleolar RNA-associated protein 14</fullName>
    </submittedName>
</protein>
<reference evidence="6" key="1">
    <citation type="submission" date="2013-07" db="EMBL/GenBank/DDBJ databases">
        <title>The Genome Sequence of Cryptococcus dejecticola CBS10117.</title>
        <authorList>
            <consortium name="The Broad Institute Genome Sequencing Platform"/>
            <person name="Cuomo C."/>
            <person name="Litvintseva A."/>
            <person name="Chen Y."/>
            <person name="Heitman J."/>
            <person name="Sun S."/>
            <person name="Springer D."/>
            <person name="Dromer F."/>
            <person name="Young S.K."/>
            <person name="Zeng Q."/>
            <person name="Gargeya S."/>
            <person name="Fitzgerald M."/>
            <person name="Abouelleil A."/>
            <person name="Alvarado L."/>
            <person name="Berlin A.M."/>
            <person name="Chapman S.B."/>
            <person name="Dewar J."/>
            <person name="Goldberg J."/>
            <person name="Griggs A."/>
            <person name="Gujja S."/>
            <person name="Hansen M."/>
            <person name="Howarth C."/>
            <person name="Imamovic A."/>
            <person name="Larimer J."/>
            <person name="McCowan C."/>
            <person name="Murphy C."/>
            <person name="Pearson M."/>
            <person name="Priest M."/>
            <person name="Roberts A."/>
            <person name="Saif S."/>
            <person name="Shea T."/>
            <person name="Sykes S."/>
            <person name="Wortman J."/>
            <person name="Nusbaum C."/>
            <person name="Birren B."/>
        </authorList>
    </citation>
    <scope>NUCLEOTIDE SEQUENCE [LARGE SCALE GENOMIC DNA]</scope>
    <source>
        <strain evidence="6">CBS 10117</strain>
    </source>
</reference>
<feature type="region of interest" description="Disordered" evidence="5">
    <location>
        <begin position="1"/>
        <end position="300"/>
    </location>
</feature>
<evidence type="ECO:0000256" key="5">
    <source>
        <dbReference type="SAM" id="MobiDB-lite"/>
    </source>
</evidence>
<dbReference type="EMBL" id="CP144533">
    <property type="protein sequence ID" value="WWC61424.1"/>
    <property type="molecule type" value="Genomic_DNA"/>
</dbReference>
<feature type="compositionally biased region" description="Low complexity" evidence="5">
    <location>
        <begin position="315"/>
        <end position="329"/>
    </location>
</feature>
<dbReference type="InterPro" id="IPR006709">
    <property type="entry name" value="SSU_processome_Utp14"/>
</dbReference>
<feature type="compositionally biased region" description="Basic and acidic residues" evidence="5">
    <location>
        <begin position="120"/>
        <end position="133"/>
    </location>
</feature>
<feature type="compositionally biased region" description="Basic and acidic residues" evidence="5">
    <location>
        <begin position="549"/>
        <end position="575"/>
    </location>
</feature>
<feature type="coiled-coil region" evidence="4">
    <location>
        <begin position="433"/>
        <end position="460"/>
    </location>
</feature>
<dbReference type="OrthoDB" id="277439at2759"/>
<evidence type="ECO:0000256" key="2">
    <source>
        <dbReference type="ARBA" id="ARBA00022553"/>
    </source>
</evidence>
<keyword evidence="3" id="KW-0539">Nucleus</keyword>
<evidence type="ECO:0000313" key="8">
    <source>
        <dbReference type="Proteomes" id="UP000078595"/>
    </source>
</evidence>
<gene>
    <name evidence="6" type="ORF">I303_04027</name>
    <name evidence="7" type="ORF">I303_104008</name>
</gene>
<evidence type="ECO:0000313" key="6">
    <source>
        <dbReference type="EMBL" id="OBR86303.1"/>
    </source>
</evidence>
<dbReference type="GO" id="GO:0032040">
    <property type="term" value="C:small-subunit processome"/>
    <property type="evidence" value="ECO:0007669"/>
    <property type="project" value="InterPro"/>
</dbReference>
<dbReference type="AlphaFoldDB" id="A0A1A6A8C4"/>
<name>A0A1A6A8C4_9TREE</name>
<feature type="compositionally biased region" description="Basic and acidic residues" evidence="5">
    <location>
        <begin position="502"/>
        <end position="527"/>
    </location>
</feature>
<feature type="region of interest" description="Disordered" evidence="5">
    <location>
        <begin position="653"/>
        <end position="823"/>
    </location>
</feature>
<reference evidence="7" key="2">
    <citation type="submission" date="2013-07" db="EMBL/GenBank/DDBJ databases">
        <authorList>
            <consortium name="The Broad Institute Genome Sequencing Platform"/>
            <person name="Cuomo C."/>
            <person name="Litvintseva A."/>
            <person name="Chen Y."/>
            <person name="Heitman J."/>
            <person name="Sun S."/>
            <person name="Springer D."/>
            <person name="Dromer F."/>
            <person name="Young S.K."/>
            <person name="Zeng Q."/>
            <person name="Gargeya S."/>
            <person name="Fitzgerald M."/>
            <person name="Abouelleil A."/>
            <person name="Alvarado L."/>
            <person name="Berlin A.M."/>
            <person name="Chapman S.B."/>
            <person name="Dewar J."/>
            <person name="Goldberg J."/>
            <person name="Griggs A."/>
            <person name="Gujja S."/>
            <person name="Hansen M."/>
            <person name="Howarth C."/>
            <person name="Imamovic A."/>
            <person name="Larimer J."/>
            <person name="McCowan C."/>
            <person name="Murphy C."/>
            <person name="Pearson M."/>
            <person name="Priest M."/>
            <person name="Roberts A."/>
            <person name="Saif S."/>
            <person name="Shea T."/>
            <person name="Sykes S."/>
            <person name="Wortman J."/>
            <person name="Nusbaum C."/>
            <person name="Birren B."/>
        </authorList>
    </citation>
    <scope>NUCLEOTIDE SEQUENCE</scope>
    <source>
        <strain evidence="7">CBS 10117</strain>
    </source>
</reference>
<feature type="region of interest" description="Disordered" evidence="5">
    <location>
        <begin position="315"/>
        <end position="341"/>
    </location>
</feature>
<dbReference type="STRING" id="1296121.A0A1A6A8C4"/>
<evidence type="ECO:0000256" key="3">
    <source>
        <dbReference type="ARBA" id="ARBA00023242"/>
    </source>
</evidence>
<sequence>MARGSQPFSASTSSTTKKSKPVSSAKAKRRQDPSNAYTYIPALPKRHRTSAAQLSVSKDELEAAGPSRRRDESDDEDEDMQSRIKRVAMMIADDDNPGEVESDESDIDSDEAWGSDGSDEERWGDVFRELDKGKGKKGKSKAKEVVRKAAIPLTVNLDESEGENELKDKGKGKKLKKEPSPIEEDDEVSDDDELDLDDEGSDEEDENDDDEAEDDQEVQDEDEDEDDDDEDEDEESDSGLSEDEEEAGESIDGLDAFVDSLASADKKRKAGSENDVEKSDKKRRILPVVSGPGLKENGDLALKNNQKLDLSSLISSHPSLSGASALLPGKSDKKSSTSILKQGLVPAPLPTVVQDRLDREAAYEKTREEGQKWAGVMKRVKEAEHLSFPLQPEQRGGVKSTNEVLAGFKPSNQLESAVTALLNKANLTEDTLVKREDLALEAQEMTLEEIKERRDGLRYQRELMFRAEAKAKRVAKIKSKTFRKLARKRAAKENPGMDLEDLERLDPEAAAEEREKMERDRARERATLRHGAKSGRWARDVGGDGDELEDRRRAKEEMLNMKERLTRKIMGKDENSDSEDESEEESEEEEEGIKSKAFDQLAALDAKNATEQEAKGKAGKGLMQMAFMKKAEERNMKKVAETEAELRRDIQMFGGDYDGASDGDEEDDEGEEASMLRVGGNEGRMVFSGRGAIATQDEQPEETHEPAAQVNRPSALSKPRAPSPPIEEPFADHNPWLTSTASAGPSRKRNTIVGSANAKAEDKVTRALKKAVKGKEAELDDEKVEISLETKPSADKHKNKKDKSQYSKAQVNGGSDDEEDSDAELLPIAGKGIKAFQQRDLVAQAFAGDNVVEEFEREKERQVEADAPKTEDTSLPGWGSWGGKGAKKKKNVNPKFLVKTQGIEPTQRKDFKRSNVIITEKKDKRASQFLLQDLPYPYTSKEQYERSFATPVGSEWNSRSGFQKGTLPRVVKKPGAIIEPVRRMF</sequence>
<keyword evidence="4" id="KW-0175">Coiled coil</keyword>
<dbReference type="RefSeq" id="XP_018264145.1">
    <property type="nucleotide sequence ID" value="XM_018407337.1"/>
</dbReference>
<feature type="region of interest" description="Disordered" evidence="5">
    <location>
        <begin position="487"/>
        <end position="618"/>
    </location>
</feature>
<feature type="compositionally biased region" description="Acidic residues" evidence="5">
    <location>
        <begin position="92"/>
        <end position="119"/>
    </location>
</feature>
<reference evidence="7" key="3">
    <citation type="submission" date="2024-02" db="EMBL/GenBank/DDBJ databases">
        <title>Comparative genomics of Cryptococcus and Kwoniella reveals pathogenesis evolution and contrasting modes of karyotype evolution via chromosome fusion or intercentromeric recombination.</title>
        <authorList>
            <person name="Coelho M.A."/>
            <person name="David-Palma M."/>
            <person name="Shea T."/>
            <person name="Bowers K."/>
            <person name="McGinley-Smith S."/>
            <person name="Mohammad A.W."/>
            <person name="Gnirke A."/>
            <person name="Yurkov A.M."/>
            <person name="Nowrousian M."/>
            <person name="Sun S."/>
            <person name="Cuomo C.A."/>
            <person name="Heitman J."/>
        </authorList>
    </citation>
    <scope>NUCLEOTIDE SEQUENCE</scope>
    <source>
        <strain evidence="7">CBS 10117</strain>
    </source>
</reference>
<dbReference type="Pfam" id="PF04615">
    <property type="entry name" value="Utp14"/>
    <property type="match status" value="1"/>
</dbReference>